<accession>A0A8S1LZ39</accession>
<keyword evidence="2" id="KW-1185">Reference proteome</keyword>
<dbReference type="EMBL" id="CAJJDN010000029">
    <property type="protein sequence ID" value="CAD8072787.1"/>
    <property type="molecule type" value="Genomic_DNA"/>
</dbReference>
<sequence length="90" mass="10682">MVLKGWMFNLRIILDDNTNLEGSGLFKIKFGRFYQQRLFVTQLKKVEECNQIQISNLRNNNLNQSLLIFKTAQIFLKNCLNLELNMKNKK</sequence>
<protein>
    <submittedName>
        <fullName evidence="1">Uncharacterized protein</fullName>
    </submittedName>
</protein>
<name>A0A8S1LZ39_9CILI</name>
<gene>
    <name evidence="1" type="ORF">PSON_ATCC_30995.1.T0290367</name>
</gene>
<evidence type="ECO:0000313" key="2">
    <source>
        <dbReference type="Proteomes" id="UP000692954"/>
    </source>
</evidence>
<dbReference type="AlphaFoldDB" id="A0A8S1LZ39"/>
<proteinExistence type="predicted"/>
<dbReference type="Proteomes" id="UP000692954">
    <property type="component" value="Unassembled WGS sequence"/>
</dbReference>
<evidence type="ECO:0000313" key="1">
    <source>
        <dbReference type="EMBL" id="CAD8072787.1"/>
    </source>
</evidence>
<organism evidence="1 2">
    <name type="scientific">Paramecium sonneborni</name>
    <dbReference type="NCBI Taxonomy" id="65129"/>
    <lineage>
        <taxon>Eukaryota</taxon>
        <taxon>Sar</taxon>
        <taxon>Alveolata</taxon>
        <taxon>Ciliophora</taxon>
        <taxon>Intramacronucleata</taxon>
        <taxon>Oligohymenophorea</taxon>
        <taxon>Peniculida</taxon>
        <taxon>Parameciidae</taxon>
        <taxon>Paramecium</taxon>
    </lineage>
</organism>
<comment type="caution">
    <text evidence="1">The sequence shown here is derived from an EMBL/GenBank/DDBJ whole genome shotgun (WGS) entry which is preliminary data.</text>
</comment>
<reference evidence="1" key="1">
    <citation type="submission" date="2021-01" db="EMBL/GenBank/DDBJ databases">
        <authorList>
            <consortium name="Genoscope - CEA"/>
            <person name="William W."/>
        </authorList>
    </citation>
    <scope>NUCLEOTIDE SEQUENCE</scope>
</reference>